<dbReference type="FunFam" id="3.40.30.10:FF:000206">
    <property type="entry name" value="Probable glutathione S-transferase"/>
    <property type="match status" value="1"/>
</dbReference>
<dbReference type="PROSITE" id="PS50404">
    <property type="entry name" value="GST_NTER"/>
    <property type="match status" value="1"/>
</dbReference>
<evidence type="ECO:0000313" key="3">
    <source>
        <dbReference type="Proteomes" id="UP001060336"/>
    </source>
</evidence>
<dbReference type="Gene3D" id="1.20.1050.10">
    <property type="match status" value="1"/>
</dbReference>
<proteinExistence type="predicted"/>
<dbReference type="InterPro" id="IPR004045">
    <property type="entry name" value="Glutathione_S-Trfase_N"/>
</dbReference>
<accession>A0A9J7ANM2</accession>
<reference evidence="2" key="1">
    <citation type="submission" date="2022-08" db="EMBL/GenBank/DDBJ databases">
        <title>Nisaea acidiphila sp. nov., isolated from a marine algal debris and emended description of the genus Nisaea Urios et al. 2008.</title>
        <authorList>
            <person name="Kwon K."/>
        </authorList>
    </citation>
    <scope>NUCLEOTIDE SEQUENCE</scope>
    <source>
        <strain evidence="2">MEBiC11861</strain>
    </source>
</reference>
<dbReference type="RefSeq" id="WP_257766701.1">
    <property type="nucleotide sequence ID" value="NZ_CP102480.1"/>
</dbReference>
<dbReference type="GO" id="GO:0006559">
    <property type="term" value="P:L-phenylalanine catabolic process"/>
    <property type="evidence" value="ECO:0007669"/>
    <property type="project" value="TreeGrafter"/>
</dbReference>
<dbReference type="CDD" id="cd03043">
    <property type="entry name" value="GST_N_1"/>
    <property type="match status" value="1"/>
</dbReference>
<evidence type="ECO:0000259" key="1">
    <source>
        <dbReference type="PROSITE" id="PS50404"/>
    </source>
</evidence>
<sequence>MAQYSLIIGNKNYSSWSMRPWLMLKAAGIPFEETVIALDTPNTRQEILRHSPSGKVPVLKDGELNVWDSLSIGEYLNEKHPDAGLWPDDPMARARARSVSAEMHSGFQALRQNMPMNVRSSFPGLGRGPGVQEDINRVTAIWRNHRRRVTDPAAGPYLFGRFTIADAMFAPVVSRFRTFGVELADEAAAYADAVWEHEAVKAWVEDARKEPMVIDRHEF</sequence>
<dbReference type="PANTHER" id="PTHR42673:SF4">
    <property type="entry name" value="MALEYLACETOACETATE ISOMERASE"/>
    <property type="match status" value="1"/>
</dbReference>
<dbReference type="KEGG" id="naci:NUH88_12280"/>
<dbReference type="SFLD" id="SFLDG00358">
    <property type="entry name" value="Main_(cytGST)"/>
    <property type="match status" value="1"/>
</dbReference>
<dbReference type="GO" id="GO:0004364">
    <property type="term" value="F:glutathione transferase activity"/>
    <property type="evidence" value="ECO:0007669"/>
    <property type="project" value="TreeGrafter"/>
</dbReference>
<keyword evidence="3" id="KW-1185">Reference proteome</keyword>
<dbReference type="AlphaFoldDB" id="A0A9J7ANM2"/>
<evidence type="ECO:0000313" key="2">
    <source>
        <dbReference type="EMBL" id="UUX48193.1"/>
    </source>
</evidence>
<dbReference type="InterPro" id="IPR040079">
    <property type="entry name" value="Glutathione_S-Trfase"/>
</dbReference>
<dbReference type="GO" id="GO:0016034">
    <property type="term" value="F:maleylacetoacetate isomerase activity"/>
    <property type="evidence" value="ECO:0007669"/>
    <property type="project" value="TreeGrafter"/>
</dbReference>
<dbReference type="EMBL" id="CP102480">
    <property type="protein sequence ID" value="UUX48193.1"/>
    <property type="molecule type" value="Genomic_DNA"/>
</dbReference>
<dbReference type="GO" id="GO:0006749">
    <property type="term" value="P:glutathione metabolic process"/>
    <property type="evidence" value="ECO:0007669"/>
    <property type="project" value="TreeGrafter"/>
</dbReference>
<dbReference type="Pfam" id="PF13410">
    <property type="entry name" value="GST_C_2"/>
    <property type="match status" value="1"/>
</dbReference>
<dbReference type="CDD" id="cd03194">
    <property type="entry name" value="GST_C_3"/>
    <property type="match status" value="1"/>
</dbReference>
<dbReference type="Pfam" id="PF13409">
    <property type="entry name" value="GST_N_2"/>
    <property type="match status" value="1"/>
</dbReference>
<name>A0A9J7ANM2_9PROT</name>
<dbReference type="PANTHER" id="PTHR42673">
    <property type="entry name" value="MALEYLACETOACETATE ISOMERASE"/>
    <property type="match status" value="1"/>
</dbReference>
<dbReference type="SFLD" id="SFLDS00019">
    <property type="entry name" value="Glutathione_Transferase_(cytos"/>
    <property type="match status" value="1"/>
</dbReference>
<dbReference type="SUPFAM" id="SSF47616">
    <property type="entry name" value="GST C-terminal domain-like"/>
    <property type="match status" value="1"/>
</dbReference>
<dbReference type="Proteomes" id="UP001060336">
    <property type="component" value="Chromosome"/>
</dbReference>
<protein>
    <submittedName>
        <fullName evidence="2">Glutathione S-transferase family protein</fullName>
    </submittedName>
</protein>
<dbReference type="Gene3D" id="3.40.30.10">
    <property type="entry name" value="Glutaredoxin"/>
    <property type="match status" value="1"/>
</dbReference>
<gene>
    <name evidence="2" type="ORF">NUH88_12280</name>
</gene>
<feature type="domain" description="GST N-terminal" evidence="1">
    <location>
        <begin position="4"/>
        <end position="84"/>
    </location>
</feature>
<dbReference type="InterPro" id="IPR036249">
    <property type="entry name" value="Thioredoxin-like_sf"/>
</dbReference>
<dbReference type="InterPro" id="IPR036282">
    <property type="entry name" value="Glutathione-S-Trfase_C_sf"/>
</dbReference>
<organism evidence="2 3">
    <name type="scientific">Nisaea acidiphila</name>
    <dbReference type="NCBI Taxonomy" id="1862145"/>
    <lineage>
        <taxon>Bacteria</taxon>
        <taxon>Pseudomonadati</taxon>
        <taxon>Pseudomonadota</taxon>
        <taxon>Alphaproteobacteria</taxon>
        <taxon>Rhodospirillales</taxon>
        <taxon>Thalassobaculaceae</taxon>
        <taxon>Nisaea</taxon>
    </lineage>
</organism>
<dbReference type="SUPFAM" id="SSF52833">
    <property type="entry name" value="Thioredoxin-like"/>
    <property type="match status" value="1"/>
</dbReference>